<dbReference type="AlphaFoldDB" id="A0A193QH01"/>
<evidence type="ECO:0000313" key="2">
    <source>
        <dbReference type="Proteomes" id="UP000245838"/>
    </source>
</evidence>
<dbReference type="Gene3D" id="3.40.50.620">
    <property type="entry name" value="HUPs"/>
    <property type="match status" value="1"/>
</dbReference>
<organism evidence="1 2">
    <name type="scientific">Sodalis glossinidius (strain morsitans)</name>
    <dbReference type="NCBI Taxonomy" id="343509"/>
    <lineage>
        <taxon>Bacteria</taxon>
        <taxon>Pseudomonadati</taxon>
        <taxon>Pseudomonadota</taxon>
        <taxon>Gammaproteobacteria</taxon>
        <taxon>Enterobacterales</taxon>
        <taxon>Bruguierivoracaceae</taxon>
        <taxon>Sodalis</taxon>
    </lineage>
</organism>
<dbReference type="InterPro" id="IPR014729">
    <property type="entry name" value="Rossmann-like_a/b/a_fold"/>
</dbReference>
<name>A0A193QH01_SODGM</name>
<gene>
    <name evidence="1" type="ORF">SGGMMB4_01152</name>
</gene>
<sequence length="50" mass="5764">MSDPRPLLTQALQLLNQLLPPQWRAMRLECMLNWAVDHWQLDAVPSTPAP</sequence>
<dbReference type="Proteomes" id="UP000245838">
    <property type="component" value="Chromosome sggmmb4_Chromosome"/>
</dbReference>
<proteinExistence type="predicted"/>
<accession>A0A193QH01</accession>
<evidence type="ECO:0000313" key="1">
    <source>
        <dbReference type="EMBL" id="CRL44200.1"/>
    </source>
</evidence>
<dbReference type="EMBL" id="LN854557">
    <property type="protein sequence ID" value="CRL44200.1"/>
    <property type="molecule type" value="Genomic_DNA"/>
</dbReference>
<reference evidence="1 2" key="1">
    <citation type="submission" date="2015-05" db="EMBL/GenBank/DDBJ databases">
        <authorList>
            <person name="Goodhead I."/>
        </authorList>
    </citation>
    <scope>NUCLEOTIDE SEQUENCE [LARGE SCALE GENOMIC DNA]</scope>
    <source>
        <strain evidence="2">morsitans</strain>
    </source>
</reference>
<protein>
    <submittedName>
        <fullName evidence="1">Uncharacterized protein</fullName>
    </submittedName>
</protein>